<accession>A0A1T2L412</accession>
<dbReference type="Proteomes" id="UP000191110">
    <property type="component" value="Unassembled WGS sequence"/>
</dbReference>
<evidence type="ECO:0000313" key="3">
    <source>
        <dbReference type="Proteomes" id="UP000191110"/>
    </source>
</evidence>
<organism evidence="2 3">
    <name type="scientific">Solemya pervernicosa gill symbiont</name>
    <dbReference type="NCBI Taxonomy" id="642797"/>
    <lineage>
        <taxon>Bacteria</taxon>
        <taxon>Pseudomonadati</taxon>
        <taxon>Pseudomonadota</taxon>
        <taxon>Gammaproteobacteria</taxon>
        <taxon>sulfur-oxidizing symbionts</taxon>
    </lineage>
</organism>
<sequence>MNGNDPIELMFGGLQKLGPGSDAETRRALSLLPAREWGLVVDAGCGSGRQTLVLAQEIDSIVHAVDNYQPFLDDLNRRAGALGIAGQIETHCFSMETIPEHFRQIDLLWSEGAAYSIGFGNALRCWASAIVSGGYLAVSELSWLDQPASDRERVFFAREYPDMKSTRENISLAEATGYRLVESFVMPRETWWEGYYELLEPRARRLVAHADPEIRLFAEQTVEEVEVFKQSKGSYGYLFLLLQRR</sequence>
<dbReference type="AlphaFoldDB" id="A0A1T2L412"/>
<dbReference type="SUPFAM" id="SSF53335">
    <property type="entry name" value="S-adenosyl-L-methionine-dependent methyltransferases"/>
    <property type="match status" value="1"/>
</dbReference>
<name>A0A1T2L412_9GAMM</name>
<dbReference type="EMBL" id="MPRL01000040">
    <property type="protein sequence ID" value="OOZ39847.1"/>
    <property type="molecule type" value="Genomic_DNA"/>
</dbReference>
<feature type="domain" description="Methyltransferase" evidence="1">
    <location>
        <begin position="40"/>
        <end position="113"/>
    </location>
</feature>
<evidence type="ECO:0000313" key="2">
    <source>
        <dbReference type="EMBL" id="OOZ39847.1"/>
    </source>
</evidence>
<dbReference type="GO" id="GO:0008168">
    <property type="term" value="F:methyltransferase activity"/>
    <property type="evidence" value="ECO:0007669"/>
    <property type="project" value="UniProtKB-KW"/>
</dbReference>
<dbReference type="Gene3D" id="3.40.50.150">
    <property type="entry name" value="Vaccinia Virus protein VP39"/>
    <property type="match status" value="1"/>
</dbReference>
<protein>
    <submittedName>
        <fullName evidence="2">SAM-dependent methyltransferase</fullName>
    </submittedName>
</protein>
<reference evidence="2 3" key="1">
    <citation type="submission" date="2016-11" db="EMBL/GenBank/DDBJ databases">
        <title>Mixed transmission modes and dynamic genome evolution in an obligate animal-bacterial symbiosis.</title>
        <authorList>
            <person name="Russell S.L."/>
            <person name="Corbett-Detig R.B."/>
            <person name="Cavanaugh C.M."/>
        </authorList>
    </citation>
    <scope>NUCLEOTIDE SEQUENCE [LARGE SCALE GENOMIC DNA]</scope>
    <source>
        <strain evidence="2">Sveles-Q1</strain>
    </source>
</reference>
<evidence type="ECO:0000259" key="1">
    <source>
        <dbReference type="Pfam" id="PF13649"/>
    </source>
</evidence>
<dbReference type="CDD" id="cd02440">
    <property type="entry name" value="AdoMet_MTases"/>
    <property type="match status" value="1"/>
</dbReference>
<dbReference type="GO" id="GO:0032259">
    <property type="term" value="P:methylation"/>
    <property type="evidence" value="ECO:0007669"/>
    <property type="project" value="UniProtKB-KW"/>
</dbReference>
<dbReference type="Pfam" id="PF13649">
    <property type="entry name" value="Methyltransf_25"/>
    <property type="match status" value="1"/>
</dbReference>
<dbReference type="InterPro" id="IPR041698">
    <property type="entry name" value="Methyltransf_25"/>
</dbReference>
<keyword evidence="2" id="KW-0489">Methyltransferase</keyword>
<proteinExistence type="predicted"/>
<dbReference type="InterPro" id="IPR029063">
    <property type="entry name" value="SAM-dependent_MTases_sf"/>
</dbReference>
<keyword evidence="3" id="KW-1185">Reference proteome</keyword>
<keyword evidence="2" id="KW-0808">Transferase</keyword>
<dbReference type="OrthoDB" id="9760689at2"/>
<gene>
    <name evidence="2" type="ORF">BOW53_10000</name>
</gene>
<comment type="caution">
    <text evidence="2">The sequence shown here is derived from an EMBL/GenBank/DDBJ whole genome shotgun (WGS) entry which is preliminary data.</text>
</comment>
<dbReference type="RefSeq" id="WP_078483942.1">
    <property type="nucleotide sequence ID" value="NZ_MPRL01000040.1"/>
</dbReference>